<protein>
    <recommendedName>
        <fullName evidence="4">HTH CENPB-type domain-containing protein</fullName>
    </recommendedName>
</protein>
<dbReference type="EMBL" id="OV121133">
    <property type="protein sequence ID" value="CAH0550387.1"/>
    <property type="molecule type" value="Genomic_DNA"/>
</dbReference>
<dbReference type="AlphaFoldDB" id="A0A9P0AWZ9"/>
<keyword evidence="2" id="KW-0238">DNA-binding</keyword>
<feature type="domain" description="HTH CENPB-type" evidence="4">
    <location>
        <begin position="57"/>
        <end position="132"/>
    </location>
</feature>
<organism evidence="5 6">
    <name type="scientific">Brassicogethes aeneus</name>
    <name type="common">Rape pollen beetle</name>
    <name type="synonym">Meligethes aeneus</name>
    <dbReference type="NCBI Taxonomy" id="1431903"/>
    <lineage>
        <taxon>Eukaryota</taxon>
        <taxon>Metazoa</taxon>
        <taxon>Ecdysozoa</taxon>
        <taxon>Arthropoda</taxon>
        <taxon>Hexapoda</taxon>
        <taxon>Insecta</taxon>
        <taxon>Pterygota</taxon>
        <taxon>Neoptera</taxon>
        <taxon>Endopterygota</taxon>
        <taxon>Coleoptera</taxon>
        <taxon>Polyphaga</taxon>
        <taxon>Cucujiformia</taxon>
        <taxon>Nitidulidae</taxon>
        <taxon>Meligethinae</taxon>
        <taxon>Brassicogethes</taxon>
    </lineage>
</organism>
<accession>A0A9P0AWZ9</accession>
<evidence type="ECO:0000256" key="3">
    <source>
        <dbReference type="ARBA" id="ARBA00023242"/>
    </source>
</evidence>
<sequence>MKRKFHLLVGIFTDENLQKAIEAMYNGITIRESCRRYSIPRATLQDRIKARIANKPRQIGPDSYLSAENEKKVVNWIINLAKCGFPVKKCKLISTIQKIVLDQKIKTPFKDGKTSQKWYSSFLHRHSQIFTRTSESIDKSRAKFTEEYINFL</sequence>
<reference evidence="5" key="1">
    <citation type="submission" date="2021-12" db="EMBL/GenBank/DDBJ databases">
        <authorList>
            <person name="King R."/>
        </authorList>
    </citation>
    <scope>NUCLEOTIDE SEQUENCE</scope>
</reference>
<evidence type="ECO:0000259" key="4">
    <source>
        <dbReference type="PROSITE" id="PS51253"/>
    </source>
</evidence>
<dbReference type="Gene3D" id="1.10.10.60">
    <property type="entry name" value="Homeodomain-like"/>
    <property type="match status" value="1"/>
</dbReference>
<dbReference type="InterPro" id="IPR007889">
    <property type="entry name" value="HTH_Psq"/>
</dbReference>
<dbReference type="PROSITE" id="PS51253">
    <property type="entry name" value="HTH_CENPB"/>
    <property type="match status" value="1"/>
</dbReference>
<proteinExistence type="predicted"/>
<evidence type="ECO:0000313" key="6">
    <source>
        <dbReference type="Proteomes" id="UP001154078"/>
    </source>
</evidence>
<dbReference type="Proteomes" id="UP001154078">
    <property type="component" value="Chromosome 2"/>
</dbReference>
<keyword evidence="3" id="KW-0539">Nucleus</keyword>
<gene>
    <name evidence="5" type="ORF">MELIAE_LOCUS3217</name>
</gene>
<dbReference type="Pfam" id="PF03221">
    <property type="entry name" value="HTH_Tnp_Tc5"/>
    <property type="match status" value="1"/>
</dbReference>
<keyword evidence="6" id="KW-1185">Reference proteome</keyword>
<name>A0A9P0AWZ9_BRAAE</name>
<dbReference type="InterPro" id="IPR009057">
    <property type="entry name" value="Homeodomain-like_sf"/>
</dbReference>
<dbReference type="GO" id="GO:0003677">
    <property type="term" value="F:DNA binding"/>
    <property type="evidence" value="ECO:0007669"/>
    <property type="project" value="UniProtKB-KW"/>
</dbReference>
<dbReference type="OrthoDB" id="6751611at2759"/>
<dbReference type="GO" id="GO:0005634">
    <property type="term" value="C:nucleus"/>
    <property type="evidence" value="ECO:0007669"/>
    <property type="project" value="UniProtKB-SubCell"/>
</dbReference>
<dbReference type="InterPro" id="IPR006600">
    <property type="entry name" value="HTH_CenpB_DNA-bd_dom"/>
</dbReference>
<evidence type="ECO:0000313" key="5">
    <source>
        <dbReference type="EMBL" id="CAH0550387.1"/>
    </source>
</evidence>
<dbReference type="SUPFAM" id="SSF46689">
    <property type="entry name" value="Homeodomain-like"/>
    <property type="match status" value="1"/>
</dbReference>
<dbReference type="Pfam" id="PF05225">
    <property type="entry name" value="HTH_psq"/>
    <property type="match status" value="1"/>
</dbReference>
<evidence type="ECO:0000256" key="2">
    <source>
        <dbReference type="ARBA" id="ARBA00023125"/>
    </source>
</evidence>
<evidence type="ECO:0000256" key="1">
    <source>
        <dbReference type="ARBA" id="ARBA00004123"/>
    </source>
</evidence>
<comment type="subcellular location">
    <subcellularLocation>
        <location evidence="1">Nucleus</location>
    </subcellularLocation>
</comment>